<evidence type="ECO:0000256" key="2">
    <source>
        <dbReference type="ARBA" id="ARBA00004253"/>
    </source>
</evidence>
<comment type="cofactor">
    <cofactor evidence="1 7">
        <name>FAD</name>
        <dbReference type="ChEBI" id="CHEBI:57692"/>
    </cofactor>
</comment>
<evidence type="ECO:0000256" key="7">
    <source>
        <dbReference type="PIRSR" id="PIRSR000189-1"/>
    </source>
</evidence>
<dbReference type="PIRSF" id="PIRSF000189">
    <property type="entry name" value="D-aa_oxidase"/>
    <property type="match status" value="1"/>
</dbReference>
<dbReference type="Gene3D" id="3.30.9.10">
    <property type="entry name" value="D-Amino Acid Oxidase, subunit A, domain 2"/>
    <property type="match status" value="1"/>
</dbReference>
<evidence type="ECO:0000256" key="6">
    <source>
        <dbReference type="ARBA" id="ARBA00023002"/>
    </source>
</evidence>
<protein>
    <recommendedName>
        <fullName evidence="8">FAD dependent oxidoreductase domain-containing protein</fullName>
    </recommendedName>
</protein>
<evidence type="ECO:0000313" key="10">
    <source>
        <dbReference type="EMBL" id="CAF1070894.1"/>
    </source>
</evidence>
<organism evidence="10 12">
    <name type="scientific">Adineta ricciae</name>
    <name type="common">Rotifer</name>
    <dbReference type="NCBI Taxonomy" id="249248"/>
    <lineage>
        <taxon>Eukaryota</taxon>
        <taxon>Metazoa</taxon>
        <taxon>Spiralia</taxon>
        <taxon>Gnathifera</taxon>
        <taxon>Rotifera</taxon>
        <taxon>Eurotatoria</taxon>
        <taxon>Bdelloidea</taxon>
        <taxon>Adinetida</taxon>
        <taxon>Adinetidae</taxon>
        <taxon>Adineta</taxon>
    </lineage>
</organism>
<sequence length="374" mass="42404">MSLHITIVGGGIIGLTTACTILKDYSSYPQLQLVIISERFSPDTTADISAGYWEPYGLETIDERTLRWAGYTYDIFMSEFFSTKAARAGIMKVPAYTLYGYNGQNKGKNTSKPKFSTLVRHFRMLDECEMSMFDHLKPTSGFVMSTIAVEVRCYLHEVRRFLGQDPRVKFIHKRVSSFQELTHQTDLIVNCTGLGARQLVNDHTVRPARGQIIRVQAPWIKAVYNFDTDEGEGYIIPQMNCVVLGGTFQLNDWNTATVKSDTKKILRMCSKCLPALEQIHHGKVQVGLRPYRDDGVRLEHEKTSDGMDIVHCYGHSGSGVTLSWGCARDVVEIIKTLLPIVETEQSKSETGMPLHEQLWRLVEYKNTNYLRSKV</sequence>
<reference evidence="10" key="1">
    <citation type="submission" date="2021-02" db="EMBL/GenBank/DDBJ databases">
        <authorList>
            <person name="Nowell W R."/>
        </authorList>
    </citation>
    <scope>NUCLEOTIDE SEQUENCE</scope>
</reference>
<dbReference type="Pfam" id="PF01266">
    <property type="entry name" value="DAO"/>
    <property type="match status" value="1"/>
</dbReference>
<evidence type="ECO:0000313" key="12">
    <source>
        <dbReference type="Proteomes" id="UP000663852"/>
    </source>
</evidence>
<comment type="subcellular location">
    <subcellularLocation>
        <location evidence="2">Peroxisome matrix</location>
    </subcellularLocation>
</comment>
<dbReference type="GO" id="GO:0071949">
    <property type="term" value="F:FAD binding"/>
    <property type="evidence" value="ECO:0007669"/>
    <property type="project" value="InterPro"/>
</dbReference>
<evidence type="ECO:0000313" key="11">
    <source>
        <dbReference type="Proteomes" id="UP000663828"/>
    </source>
</evidence>
<feature type="binding site" evidence="7">
    <location>
        <position position="175"/>
    </location>
    <ligand>
        <name>FAD</name>
        <dbReference type="ChEBI" id="CHEBI:57692"/>
    </ligand>
</feature>
<dbReference type="InterPro" id="IPR023209">
    <property type="entry name" value="DAO"/>
</dbReference>
<dbReference type="Proteomes" id="UP000663828">
    <property type="component" value="Unassembled WGS sequence"/>
</dbReference>
<accession>A0A814LWY6</accession>
<dbReference type="SUPFAM" id="SSF51971">
    <property type="entry name" value="Nucleotide-binding domain"/>
    <property type="match status" value="1"/>
</dbReference>
<keyword evidence="5 7" id="KW-0274">FAD</keyword>
<keyword evidence="11" id="KW-1185">Reference proteome</keyword>
<dbReference type="OrthoDB" id="2015447at2759"/>
<dbReference type="GO" id="GO:0003884">
    <property type="term" value="F:D-amino-acid oxidase activity"/>
    <property type="evidence" value="ECO:0007669"/>
    <property type="project" value="InterPro"/>
</dbReference>
<dbReference type="EMBL" id="CAJNOJ010000086">
    <property type="protein sequence ID" value="CAF1070894.1"/>
    <property type="molecule type" value="Genomic_DNA"/>
</dbReference>
<evidence type="ECO:0000256" key="1">
    <source>
        <dbReference type="ARBA" id="ARBA00001974"/>
    </source>
</evidence>
<evidence type="ECO:0000256" key="4">
    <source>
        <dbReference type="ARBA" id="ARBA00022630"/>
    </source>
</evidence>
<dbReference type="GO" id="GO:0005782">
    <property type="term" value="C:peroxisomal matrix"/>
    <property type="evidence" value="ECO:0007669"/>
    <property type="project" value="UniProtKB-SubCell"/>
</dbReference>
<dbReference type="InterPro" id="IPR006076">
    <property type="entry name" value="FAD-dep_OxRdtase"/>
</dbReference>
<dbReference type="SUPFAM" id="SSF54373">
    <property type="entry name" value="FAD-linked reductases, C-terminal domain"/>
    <property type="match status" value="1"/>
</dbReference>
<evidence type="ECO:0000313" key="9">
    <source>
        <dbReference type="EMBL" id="CAF1019560.1"/>
    </source>
</evidence>
<dbReference type="PANTHER" id="PTHR11530">
    <property type="entry name" value="D-AMINO ACID OXIDASE"/>
    <property type="match status" value="1"/>
</dbReference>
<evidence type="ECO:0000259" key="8">
    <source>
        <dbReference type="Pfam" id="PF01266"/>
    </source>
</evidence>
<feature type="binding site" evidence="7">
    <location>
        <position position="317"/>
    </location>
    <ligand>
        <name>D-dopa</name>
        <dbReference type="ChEBI" id="CHEBI:149689"/>
    </ligand>
</feature>
<keyword evidence="6" id="KW-0560">Oxidoreductase</keyword>
<proteinExistence type="inferred from homology"/>
<keyword evidence="4" id="KW-0285">Flavoprotein</keyword>
<dbReference type="AlphaFoldDB" id="A0A814LWY6"/>
<evidence type="ECO:0000256" key="5">
    <source>
        <dbReference type="ARBA" id="ARBA00022827"/>
    </source>
</evidence>
<name>A0A814LWY6_ADIRI</name>
<evidence type="ECO:0000256" key="3">
    <source>
        <dbReference type="ARBA" id="ARBA00006730"/>
    </source>
</evidence>
<dbReference type="Gene3D" id="3.40.50.720">
    <property type="entry name" value="NAD(P)-binding Rossmann-like Domain"/>
    <property type="match status" value="1"/>
</dbReference>
<comment type="caution">
    <text evidence="10">The sequence shown here is derived from an EMBL/GenBank/DDBJ whole genome shotgun (WGS) entry which is preliminary data.</text>
</comment>
<dbReference type="EMBL" id="CAJNOR010000842">
    <property type="protein sequence ID" value="CAF1019560.1"/>
    <property type="molecule type" value="Genomic_DNA"/>
</dbReference>
<feature type="binding site" evidence="7">
    <location>
        <position position="234"/>
    </location>
    <ligand>
        <name>D-dopa</name>
        <dbReference type="ChEBI" id="CHEBI:149689"/>
    </ligand>
</feature>
<feature type="binding site" evidence="7">
    <location>
        <position position="192"/>
    </location>
    <ligand>
        <name>FAD</name>
        <dbReference type="ChEBI" id="CHEBI:57692"/>
    </ligand>
</feature>
<dbReference type="GO" id="GO:0019478">
    <property type="term" value="P:D-amino acid catabolic process"/>
    <property type="evidence" value="ECO:0007669"/>
    <property type="project" value="TreeGrafter"/>
</dbReference>
<feature type="domain" description="FAD dependent oxidoreductase" evidence="8">
    <location>
        <begin position="5"/>
        <end position="332"/>
    </location>
</feature>
<comment type="similarity">
    <text evidence="3">Belongs to the DAMOX/DASOX family.</text>
</comment>
<dbReference type="PANTHER" id="PTHR11530:SF11">
    <property type="entry name" value="D-ASPARTATE OXIDASE"/>
    <property type="match status" value="1"/>
</dbReference>
<feature type="binding site" evidence="7">
    <location>
        <position position="289"/>
    </location>
    <ligand>
        <name>D-dopa</name>
        <dbReference type="ChEBI" id="CHEBI:149689"/>
    </ligand>
</feature>
<gene>
    <name evidence="10" type="ORF">EDS130_LOCUS18432</name>
    <name evidence="9" type="ORF">XAT740_LOCUS14159</name>
</gene>
<dbReference type="Proteomes" id="UP000663852">
    <property type="component" value="Unassembled WGS sequence"/>
</dbReference>